<dbReference type="Proteomes" id="UP001630127">
    <property type="component" value="Unassembled WGS sequence"/>
</dbReference>
<feature type="compositionally biased region" description="Polar residues" evidence="1">
    <location>
        <begin position="555"/>
        <end position="566"/>
    </location>
</feature>
<evidence type="ECO:0000313" key="3">
    <source>
        <dbReference type="Proteomes" id="UP001630127"/>
    </source>
</evidence>
<accession>A0ABD2YAC9</accession>
<feature type="region of interest" description="Disordered" evidence="1">
    <location>
        <begin position="550"/>
        <end position="577"/>
    </location>
</feature>
<feature type="region of interest" description="Disordered" evidence="1">
    <location>
        <begin position="276"/>
        <end position="297"/>
    </location>
</feature>
<feature type="compositionally biased region" description="Polar residues" evidence="1">
    <location>
        <begin position="128"/>
        <end position="140"/>
    </location>
</feature>
<reference evidence="2 3" key="1">
    <citation type="submission" date="2024-11" db="EMBL/GenBank/DDBJ databases">
        <title>A near-complete genome assembly of Cinchona calisaya.</title>
        <authorList>
            <person name="Lian D.C."/>
            <person name="Zhao X.W."/>
            <person name="Wei L."/>
        </authorList>
    </citation>
    <scope>NUCLEOTIDE SEQUENCE [LARGE SCALE GENOMIC DNA]</scope>
    <source>
        <tissue evidence="2">Nenye</tissue>
    </source>
</reference>
<dbReference type="PANTHER" id="PTHR34659:SF1">
    <property type="entry name" value="PROTEIN EGT2"/>
    <property type="match status" value="1"/>
</dbReference>
<feature type="region of interest" description="Disordered" evidence="1">
    <location>
        <begin position="409"/>
        <end position="442"/>
    </location>
</feature>
<feature type="region of interest" description="Disordered" evidence="1">
    <location>
        <begin position="92"/>
        <end position="141"/>
    </location>
</feature>
<dbReference type="InterPro" id="IPR053273">
    <property type="entry name" value="CST_Regulator"/>
</dbReference>
<proteinExistence type="predicted"/>
<feature type="compositionally biased region" description="Basic and acidic residues" evidence="1">
    <location>
        <begin position="100"/>
        <end position="109"/>
    </location>
</feature>
<dbReference type="AlphaFoldDB" id="A0ABD2YAC9"/>
<evidence type="ECO:0000256" key="1">
    <source>
        <dbReference type="SAM" id="MobiDB-lite"/>
    </source>
</evidence>
<name>A0ABD2YAC9_9GENT</name>
<dbReference type="EMBL" id="JBJUIK010000015">
    <property type="protein sequence ID" value="KAL3503145.1"/>
    <property type="molecule type" value="Genomic_DNA"/>
</dbReference>
<organism evidence="2 3">
    <name type="scientific">Cinchona calisaya</name>
    <dbReference type="NCBI Taxonomy" id="153742"/>
    <lineage>
        <taxon>Eukaryota</taxon>
        <taxon>Viridiplantae</taxon>
        <taxon>Streptophyta</taxon>
        <taxon>Embryophyta</taxon>
        <taxon>Tracheophyta</taxon>
        <taxon>Spermatophyta</taxon>
        <taxon>Magnoliopsida</taxon>
        <taxon>eudicotyledons</taxon>
        <taxon>Gunneridae</taxon>
        <taxon>Pentapetalae</taxon>
        <taxon>asterids</taxon>
        <taxon>lamiids</taxon>
        <taxon>Gentianales</taxon>
        <taxon>Rubiaceae</taxon>
        <taxon>Cinchonoideae</taxon>
        <taxon>Cinchoneae</taxon>
        <taxon>Cinchona</taxon>
    </lineage>
</organism>
<dbReference type="PANTHER" id="PTHR34659">
    <property type="entry name" value="BNAA05G11610D PROTEIN"/>
    <property type="match status" value="1"/>
</dbReference>
<gene>
    <name evidence="2" type="ORF">ACH5RR_037594</name>
</gene>
<evidence type="ECO:0000313" key="2">
    <source>
        <dbReference type="EMBL" id="KAL3503145.1"/>
    </source>
</evidence>
<feature type="region of interest" description="Disordered" evidence="1">
    <location>
        <begin position="820"/>
        <end position="840"/>
    </location>
</feature>
<comment type="caution">
    <text evidence="2">The sequence shown here is derived from an EMBL/GenBank/DDBJ whole genome shotgun (WGS) entry which is preliminary data.</text>
</comment>
<protein>
    <submittedName>
        <fullName evidence="2">Uncharacterized protein</fullName>
    </submittedName>
</protein>
<keyword evidence="3" id="KW-1185">Reference proteome</keyword>
<sequence length="840" mass="93042">MDLKSKGRTWVGNIFHKFEAIRQEVDDFVSKDTIKYVENQMQTVGGSVRKIYSNVMHDFHPPSADNEQGKSESMTLTQNNALVTNIPSLAGVKEKHKHASERESSKEQDAFNLKSWDPSEVDHLGQFSPPSSADSPQVAENYSHCKETNDAAMYNKTELALEDNFMREDYPATSCSSSPNDDNSPELALFWREQHLLSENLESVDGNLSGPSDIFNDGDQRNVFLAEFSPRNLVEDVKLKISPRNKTTCSSADLSEEAGSGLFLEQDAETATYNKSEMGPEENASVEEHPATEHASSFEGKNLWESLWTQEEDPAGFDFYALEDKSSSIRSSADEDHKIVDLVKRSPEVMVPDSALRVVPVKQEADSNANPSEEALTNLYLQHDGHVGYIKCGMDPVANVRKEHLVVDNGSCPGYESSSDLSLYSREKHPESEDSNSLQDKSLYKPLDHSTTEDYWLTILAKLHRRTSVNDEGLRVFQEEGGEYTRPYNSNETETNLSLHGYCSCMASDPSVEENGCMGKRAAPENLGCSEHKSSCNSLCSRKLHVDTGDFDSPNGENSSGLSLISRTKDHRSTTPTKFLPVNSVNDAALRASQKDETTCTIFSDVLSTNLSTELVSSGNAGEHKVAETKASTSSVSTELIDLLKFSCGNSTQKTEEVCCEYTDSGGCESSPSSISCASFSGLTSSNKAVNLIPAFPRTASSADASSTNESMFESSGYNHQQFFEAIVDDSVNDIAYADMETIDLSDEAKLEESCIVVDNEPQYSASFRPRKFRSYKKLIQEAFASRKRLVKEYEQLAIWHGDIDTDTSFQSEQRLLPRMPSISRPSQARDLGESEWELL</sequence>